<organism evidence="1">
    <name type="scientific">marine sediment metagenome</name>
    <dbReference type="NCBI Taxonomy" id="412755"/>
    <lineage>
        <taxon>unclassified sequences</taxon>
        <taxon>metagenomes</taxon>
        <taxon>ecological metagenomes</taxon>
    </lineage>
</organism>
<dbReference type="AlphaFoldDB" id="X0RWX5"/>
<name>X0RWX5_9ZZZZ</name>
<dbReference type="SUPFAM" id="SSF56801">
    <property type="entry name" value="Acetyl-CoA synthetase-like"/>
    <property type="match status" value="1"/>
</dbReference>
<evidence type="ECO:0000313" key="1">
    <source>
        <dbReference type="EMBL" id="GAF67486.1"/>
    </source>
</evidence>
<reference evidence="1" key="1">
    <citation type="journal article" date="2014" name="Front. Microbiol.">
        <title>High frequency of phylogenetically diverse reductive dehalogenase-homologous genes in deep subseafloor sedimentary metagenomes.</title>
        <authorList>
            <person name="Kawai M."/>
            <person name="Futagami T."/>
            <person name="Toyoda A."/>
            <person name="Takaki Y."/>
            <person name="Nishi S."/>
            <person name="Hori S."/>
            <person name="Arai W."/>
            <person name="Tsubouchi T."/>
            <person name="Morono Y."/>
            <person name="Uchiyama I."/>
            <person name="Ito T."/>
            <person name="Fujiyama A."/>
            <person name="Inagaki F."/>
            <person name="Takami H."/>
        </authorList>
    </citation>
    <scope>NUCLEOTIDE SEQUENCE</scope>
    <source>
        <strain evidence="1">Expedition CK06-06</strain>
    </source>
</reference>
<comment type="caution">
    <text evidence="1">The sequence shown here is derived from an EMBL/GenBank/DDBJ whole genome shotgun (WGS) entry which is preliminary data.</text>
</comment>
<gene>
    <name evidence="1" type="ORF">S01H1_14543</name>
</gene>
<proteinExistence type="predicted"/>
<evidence type="ECO:0008006" key="2">
    <source>
        <dbReference type="Google" id="ProtNLM"/>
    </source>
</evidence>
<dbReference type="EMBL" id="BARS01007573">
    <property type="protein sequence ID" value="GAF67486.1"/>
    <property type="molecule type" value="Genomic_DNA"/>
</dbReference>
<accession>X0RWX5</accession>
<dbReference type="InterPro" id="IPR045851">
    <property type="entry name" value="AMP-bd_C_sf"/>
</dbReference>
<feature type="non-terminal residue" evidence="1">
    <location>
        <position position="1"/>
    </location>
</feature>
<dbReference type="Gene3D" id="3.30.300.30">
    <property type="match status" value="1"/>
</dbReference>
<sequence>HCRDNLTGYKRPREIVFVGDLPKNEVGKVLRRKLREWNVK</sequence>
<protein>
    <recommendedName>
        <fullName evidence="2">AMP-binding enzyme C-terminal domain-containing protein</fullName>
    </recommendedName>
</protein>